<reference evidence="2" key="1">
    <citation type="submission" date="2016-09" db="EMBL/GenBank/DDBJ databases">
        <authorList>
            <person name="Hebert L."/>
            <person name="Moumen B."/>
        </authorList>
    </citation>
    <scope>NUCLEOTIDE SEQUENCE [LARGE SCALE GENOMIC DNA]</scope>
    <source>
        <strain evidence="2">OVI</strain>
    </source>
</reference>
<evidence type="ECO:0000313" key="2">
    <source>
        <dbReference type="EMBL" id="SCU71434.1"/>
    </source>
</evidence>
<dbReference type="Proteomes" id="UP000195570">
    <property type="component" value="Unassembled WGS sequence"/>
</dbReference>
<proteinExistence type="predicted"/>
<feature type="region of interest" description="Disordered" evidence="1">
    <location>
        <begin position="1"/>
        <end position="30"/>
    </location>
</feature>
<name>A0A1G4IGC5_TRYEQ</name>
<dbReference type="GeneID" id="92376955"/>
<feature type="region of interest" description="Disordered" evidence="1">
    <location>
        <begin position="85"/>
        <end position="105"/>
    </location>
</feature>
<dbReference type="EMBL" id="CZPT02001628">
    <property type="protein sequence ID" value="SCU71434.1"/>
    <property type="molecule type" value="Genomic_DNA"/>
</dbReference>
<comment type="caution">
    <text evidence="2">The sequence shown here is derived from an EMBL/GenBank/DDBJ whole genome shotgun (WGS) entry which is preliminary data.</text>
</comment>
<dbReference type="AlphaFoldDB" id="A0A1G4IGC5"/>
<evidence type="ECO:0000256" key="1">
    <source>
        <dbReference type="SAM" id="MobiDB-lite"/>
    </source>
</evidence>
<feature type="compositionally biased region" description="Low complexity" evidence="1">
    <location>
        <begin position="86"/>
        <end position="105"/>
    </location>
</feature>
<protein>
    <submittedName>
        <fullName evidence="2">Uncharacterized protein</fullName>
    </submittedName>
</protein>
<organism evidence="2 3">
    <name type="scientific">Trypanosoma equiperdum</name>
    <dbReference type="NCBI Taxonomy" id="5694"/>
    <lineage>
        <taxon>Eukaryota</taxon>
        <taxon>Discoba</taxon>
        <taxon>Euglenozoa</taxon>
        <taxon>Kinetoplastea</taxon>
        <taxon>Metakinetoplastina</taxon>
        <taxon>Trypanosomatida</taxon>
        <taxon>Trypanosomatidae</taxon>
        <taxon>Trypanosoma</taxon>
    </lineage>
</organism>
<dbReference type="VEuPathDB" id="TriTrypDB:TEOVI_000301500"/>
<evidence type="ECO:0000313" key="3">
    <source>
        <dbReference type="Proteomes" id="UP000195570"/>
    </source>
</evidence>
<dbReference type="RefSeq" id="XP_067082102.1">
    <property type="nucleotide sequence ID" value="XM_067226001.1"/>
</dbReference>
<keyword evidence="3" id="KW-1185">Reference proteome</keyword>
<feature type="compositionally biased region" description="Polar residues" evidence="1">
    <location>
        <begin position="1"/>
        <end position="21"/>
    </location>
</feature>
<sequence>MVVSMQRSSAKKSSQGNTGVSSPPRKRISFMQNRNTVRLVKPPPRCLNSEYWFTETMSIVKKGDAFEIRQGNIFTLEVEKRMQLTSVASRSPTTSSSSSHDGSDGRVSLQIMAADLFGLRSPSNKWLSIASVREGEVEKVRVILPEGIYMLRCLGRRPVQVFVLNWCLIRRLG</sequence>
<gene>
    <name evidence="2" type="ORF">TEOVI_000301500</name>
</gene>
<accession>A0A1G4IGC5</accession>